<comment type="caution">
    <text evidence="2">The sequence shown here is derived from an EMBL/GenBank/DDBJ whole genome shotgun (WGS) entry which is preliminary data.</text>
</comment>
<evidence type="ECO:0000313" key="2">
    <source>
        <dbReference type="EMBL" id="KAF0893671.1"/>
    </source>
</evidence>
<name>A0A6G1C0Z8_9ORYZ</name>
<protein>
    <submittedName>
        <fullName evidence="2">Uncharacterized protein</fullName>
    </submittedName>
</protein>
<evidence type="ECO:0000313" key="3">
    <source>
        <dbReference type="Proteomes" id="UP000479710"/>
    </source>
</evidence>
<accession>A0A6G1C0Z8</accession>
<dbReference type="EMBL" id="SPHZ02000011">
    <property type="protein sequence ID" value="KAF0893671.1"/>
    <property type="molecule type" value="Genomic_DNA"/>
</dbReference>
<evidence type="ECO:0000256" key="1">
    <source>
        <dbReference type="SAM" id="MobiDB-lite"/>
    </source>
</evidence>
<reference evidence="2 3" key="1">
    <citation type="submission" date="2019-11" db="EMBL/GenBank/DDBJ databases">
        <title>Whole genome sequence of Oryza granulata.</title>
        <authorList>
            <person name="Li W."/>
        </authorList>
    </citation>
    <scope>NUCLEOTIDE SEQUENCE [LARGE SCALE GENOMIC DNA]</scope>
    <source>
        <strain evidence="3">cv. Menghai</strain>
        <tissue evidence="2">Leaf</tissue>
    </source>
</reference>
<feature type="region of interest" description="Disordered" evidence="1">
    <location>
        <begin position="1"/>
        <end position="21"/>
    </location>
</feature>
<gene>
    <name evidence="2" type="ORF">E2562_028078</name>
</gene>
<keyword evidence="3" id="KW-1185">Reference proteome</keyword>
<dbReference type="AlphaFoldDB" id="A0A6G1C0Z8"/>
<feature type="region of interest" description="Disordered" evidence="1">
    <location>
        <begin position="38"/>
        <end position="91"/>
    </location>
</feature>
<sequence length="91" mass="9696">MPPSRLPFTLAPLNPPPRRHNIVAADWTPPSHRHQIRPAAIVGPAPRSARSLTMTDPTENGKEGPATTSLRPHGSAGGEEGRAILPNFIPS</sequence>
<proteinExistence type="predicted"/>
<dbReference type="Proteomes" id="UP000479710">
    <property type="component" value="Unassembled WGS sequence"/>
</dbReference>
<organism evidence="2 3">
    <name type="scientific">Oryza meyeriana var. granulata</name>
    <dbReference type="NCBI Taxonomy" id="110450"/>
    <lineage>
        <taxon>Eukaryota</taxon>
        <taxon>Viridiplantae</taxon>
        <taxon>Streptophyta</taxon>
        <taxon>Embryophyta</taxon>
        <taxon>Tracheophyta</taxon>
        <taxon>Spermatophyta</taxon>
        <taxon>Magnoliopsida</taxon>
        <taxon>Liliopsida</taxon>
        <taxon>Poales</taxon>
        <taxon>Poaceae</taxon>
        <taxon>BOP clade</taxon>
        <taxon>Oryzoideae</taxon>
        <taxon>Oryzeae</taxon>
        <taxon>Oryzinae</taxon>
        <taxon>Oryza</taxon>
        <taxon>Oryza meyeriana</taxon>
    </lineage>
</organism>